<dbReference type="Proteomes" id="UP001433508">
    <property type="component" value="Unassembled WGS sequence"/>
</dbReference>
<comment type="caution">
    <text evidence="1">The sequence shown here is derived from an EMBL/GenBank/DDBJ whole genome shotgun (WGS) entry which is preliminary data.</text>
</comment>
<proteinExistence type="predicted"/>
<accession>A0ACC3SPA4</accession>
<reference evidence="2" key="1">
    <citation type="journal article" date="2024" name="Front. Bioeng. Biotechnol.">
        <title>Genome-scale model development and genomic sequencing of the oleaginous clade Lipomyces.</title>
        <authorList>
            <person name="Czajka J.J."/>
            <person name="Han Y."/>
            <person name="Kim J."/>
            <person name="Mondo S.J."/>
            <person name="Hofstad B.A."/>
            <person name="Robles A."/>
            <person name="Haridas S."/>
            <person name="Riley R."/>
            <person name="LaButti K."/>
            <person name="Pangilinan J."/>
            <person name="Andreopoulos W."/>
            <person name="Lipzen A."/>
            <person name="Yan J."/>
            <person name="Wang M."/>
            <person name="Ng V."/>
            <person name="Grigoriev I.V."/>
            <person name="Spatafora J.W."/>
            <person name="Magnuson J.K."/>
            <person name="Baker S.E."/>
            <person name="Pomraning K.R."/>
        </authorList>
    </citation>
    <scope>NUCLEOTIDE SEQUENCE [LARGE SCALE GENOMIC DNA]</scope>
    <source>
        <strain evidence="2">CBS 7786</strain>
    </source>
</reference>
<evidence type="ECO:0000313" key="1">
    <source>
        <dbReference type="EMBL" id="KAK9233683.1"/>
    </source>
</evidence>
<organism evidence="1 2">
    <name type="scientific">Lipomyces kononenkoae</name>
    <name type="common">Yeast</name>
    <dbReference type="NCBI Taxonomy" id="34357"/>
    <lineage>
        <taxon>Eukaryota</taxon>
        <taxon>Fungi</taxon>
        <taxon>Dikarya</taxon>
        <taxon>Ascomycota</taxon>
        <taxon>Saccharomycotina</taxon>
        <taxon>Lipomycetes</taxon>
        <taxon>Lipomycetales</taxon>
        <taxon>Lipomycetaceae</taxon>
        <taxon>Lipomyces</taxon>
    </lineage>
</organism>
<keyword evidence="2" id="KW-1185">Reference proteome</keyword>
<dbReference type="EMBL" id="MU971712">
    <property type="protein sequence ID" value="KAK9233683.1"/>
    <property type="molecule type" value="Genomic_DNA"/>
</dbReference>
<gene>
    <name evidence="1" type="ORF">V1525DRAFT_415744</name>
</gene>
<feature type="non-terminal residue" evidence="1">
    <location>
        <position position="1"/>
    </location>
</feature>
<name>A0ACC3SPA4_LIPKO</name>
<sequence length="189" mass="21252">REQRLKSRNIIIQYLDIGNGELRQEVKRLTTLKPFNASHITQQGFTQLNMKQTVQSAEVVSPLLLKTLRDISRPLRGSRNGVEIKDSVLTGILAILCGTQQRIEASAFQLQLGIYMHSKGVKRRQLDVLHQLGLCCSYPKILQAISDQSDHSAAAVAQQGQLPTVVTAYDNFEQMEHVKEQRIGNESLF</sequence>
<protein>
    <submittedName>
        <fullName evidence="1">Uncharacterized protein</fullName>
    </submittedName>
</protein>
<evidence type="ECO:0000313" key="2">
    <source>
        <dbReference type="Proteomes" id="UP001433508"/>
    </source>
</evidence>